<proteinExistence type="predicted"/>
<keyword evidence="2" id="KW-0472">Membrane</keyword>
<feature type="transmembrane region" description="Helical" evidence="2">
    <location>
        <begin position="16"/>
        <end position="34"/>
    </location>
</feature>
<dbReference type="AlphaFoldDB" id="A0AAU7AWW9"/>
<accession>A0AAU7AWW9</accession>
<evidence type="ECO:0000256" key="1">
    <source>
        <dbReference type="SAM" id="MobiDB-lite"/>
    </source>
</evidence>
<organism evidence="3">
    <name type="scientific">Paraconexibacter sp. AEG42_29</name>
    <dbReference type="NCBI Taxonomy" id="2997339"/>
    <lineage>
        <taxon>Bacteria</taxon>
        <taxon>Bacillati</taxon>
        <taxon>Actinomycetota</taxon>
        <taxon>Thermoleophilia</taxon>
        <taxon>Solirubrobacterales</taxon>
        <taxon>Paraconexibacteraceae</taxon>
        <taxon>Paraconexibacter</taxon>
    </lineage>
</organism>
<evidence type="ECO:0000313" key="3">
    <source>
        <dbReference type="EMBL" id="XAY06214.1"/>
    </source>
</evidence>
<protein>
    <submittedName>
        <fullName evidence="3">Uncharacterized protein</fullName>
    </submittedName>
</protein>
<keyword evidence="2" id="KW-0812">Transmembrane</keyword>
<dbReference type="RefSeq" id="WP_354697451.1">
    <property type="nucleotide sequence ID" value="NZ_CP114014.1"/>
</dbReference>
<feature type="region of interest" description="Disordered" evidence="1">
    <location>
        <begin position="97"/>
        <end position="156"/>
    </location>
</feature>
<reference evidence="3" key="1">
    <citation type="submission" date="2022-12" db="EMBL/GenBank/DDBJ databases">
        <title>Paraconexibacter alkalitolerans sp. nov. and Baekduia alba sp. nov., isolated from soil and emended description of the genera Paraconexibacter (Chun et al., 2020) and Baekduia (An et al., 2020).</title>
        <authorList>
            <person name="Vieira S."/>
            <person name="Huber K.J."/>
            <person name="Geppert A."/>
            <person name="Wolf J."/>
            <person name="Neumann-Schaal M."/>
            <person name="Muesken M."/>
            <person name="Overmann J."/>
        </authorList>
    </citation>
    <scope>NUCLEOTIDE SEQUENCE</scope>
    <source>
        <strain evidence="3">AEG42_29</strain>
    </source>
</reference>
<keyword evidence="2" id="KW-1133">Transmembrane helix</keyword>
<name>A0AAU7AWW9_9ACTN</name>
<evidence type="ECO:0000256" key="2">
    <source>
        <dbReference type="SAM" id="Phobius"/>
    </source>
</evidence>
<feature type="region of interest" description="Disordered" evidence="1">
    <location>
        <begin position="37"/>
        <end position="57"/>
    </location>
</feature>
<sequence length="298" mass="30589">MTFIQNLWRDLVDKRLWPVAVVLVLAAIATPILLGSDSSSDVASAPPPAAPATGAAAGDVTVAVTDTTKIRSRPGKARDPFRAQVFAKVKKAQAATGATTGATASPSASGATAGAVKPADTGSTATDSGKSSGSSTTGNSGVTVPSTTPSTSTSSSTKLFDYALSFESKRLGEVTTRRGVRAVNYVPSNDYPLLAFVGIKPDGKTAVFVPQDRVVVAGRDKDCTPASADCQFLELKAGDSVLIHKTPPAGNGQPIVHVRLKLNRITLTEVSKAKSRGKSTSRSVAPATQVTRTVRAIG</sequence>
<dbReference type="KEGG" id="parq:DSM112329_03078"/>
<dbReference type="EMBL" id="CP114014">
    <property type="protein sequence ID" value="XAY06214.1"/>
    <property type="molecule type" value="Genomic_DNA"/>
</dbReference>
<gene>
    <name evidence="3" type="ORF">DSM112329_03078</name>
</gene>